<dbReference type="CDD" id="cd00609">
    <property type="entry name" value="AAT_like"/>
    <property type="match status" value="1"/>
</dbReference>
<gene>
    <name evidence="8" type="primary">araT3</name>
    <name evidence="8" type="ORF">OENOO_66081</name>
</gene>
<dbReference type="InterPro" id="IPR015422">
    <property type="entry name" value="PyrdxlP-dep_Trfase_small"/>
</dbReference>
<dbReference type="InterPro" id="IPR015424">
    <property type="entry name" value="PyrdxlP-dep_Trfase"/>
</dbReference>
<dbReference type="AlphaFoldDB" id="A0NL92"/>
<reference evidence="8 9" key="1">
    <citation type="submission" date="2006-11" db="EMBL/GenBank/DDBJ databases">
        <authorList>
            <consortium name="Laboratoire de Microbiologie (Universite Bourgogne)"/>
            <consortium name="GENOME Express"/>
            <consortium name="UMR Oenologie Ampelologie (Universite Bordeaux 2)"/>
            <person name="Guzzo J."/>
        </authorList>
    </citation>
    <scope>NUCLEOTIDE SEQUENCE [LARGE SCALE GENOMIC DNA]</scope>
    <source>
        <strain evidence="8 9">ATCC BAA-1163</strain>
    </source>
</reference>
<evidence type="ECO:0000256" key="4">
    <source>
        <dbReference type="ARBA" id="ARBA00022679"/>
    </source>
</evidence>
<feature type="domain" description="Aminotransferase class I/classII large" evidence="7">
    <location>
        <begin position="50"/>
        <end position="396"/>
    </location>
</feature>
<dbReference type="PANTHER" id="PTHR46383:SF4">
    <property type="entry name" value="AMINOTRANSFERASE"/>
    <property type="match status" value="1"/>
</dbReference>
<dbReference type="PANTHER" id="PTHR46383">
    <property type="entry name" value="ASPARTATE AMINOTRANSFERASE"/>
    <property type="match status" value="1"/>
</dbReference>
<evidence type="ECO:0000256" key="2">
    <source>
        <dbReference type="ARBA" id="ARBA00007441"/>
    </source>
</evidence>
<dbReference type="Gene3D" id="3.40.640.10">
    <property type="entry name" value="Type I PLP-dependent aspartate aminotransferase-like (Major domain)"/>
    <property type="match status" value="1"/>
</dbReference>
<keyword evidence="5" id="KW-0663">Pyridoxal phosphate</keyword>
<dbReference type="HOGENOM" id="CLU_017584_4_3_9"/>
<dbReference type="InterPro" id="IPR004838">
    <property type="entry name" value="NHTrfase_class1_PyrdxlP-BS"/>
</dbReference>
<dbReference type="InterPro" id="IPR004839">
    <property type="entry name" value="Aminotransferase_I/II_large"/>
</dbReference>
<dbReference type="InterPro" id="IPR015421">
    <property type="entry name" value="PyrdxlP-dep_Trfase_major"/>
</dbReference>
<dbReference type="GO" id="GO:0008483">
    <property type="term" value="F:transaminase activity"/>
    <property type="evidence" value="ECO:0007669"/>
    <property type="project" value="UniProtKB-KW"/>
</dbReference>
<dbReference type="InterPro" id="IPR050596">
    <property type="entry name" value="AspAT/PAT-like"/>
</dbReference>
<evidence type="ECO:0000256" key="5">
    <source>
        <dbReference type="ARBA" id="ARBA00022898"/>
    </source>
</evidence>
<keyword evidence="4 6" id="KW-0808">Transferase</keyword>
<dbReference type="EC" id="2.6.1.-" evidence="6"/>
<evidence type="ECO:0000313" key="9">
    <source>
        <dbReference type="Proteomes" id="UP000003346"/>
    </source>
</evidence>
<accession>A0NL92</accession>
<proteinExistence type="inferred from homology"/>
<dbReference type="SUPFAM" id="SSF53383">
    <property type="entry name" value="PLP-dependent transferases"/>
    <property type="match status" value="1"/>
</dbReference>
<comment type="similarity">
    <text evidence="2 6">Belongs to the class-I pyridoxal-phosphate-dependent aminotransferase family.</text>
</comment>
<dbReference type="GO" id="GO:0006520">
    <property type="term" value="P:amino acid metabolic process"/>
    <property type="evidence" value="ECO:0007669"/>
    <property type="project" value="InterPro"/>
</dbReference>
<dbReference type="Proteomes" id="UP000003346">
    <property type="component" value="Unassembled WGS sequence"/>
</dbReference>
<dbReference type="Pfam" id="PF00155">
    <property type="entry name" value="Aminotran_1_2"/>
    <property type="match status" value="1"/>
</dbReference>
<evidence type="ECO:0000313" key="8">
    <source>
        <dbReference type="EMBL" id="EAV38763.1"/>
    </source>
</evidence>
<organism evidence="8 9">
    <name type="scientific">Oenococcus oeni ATCC BAA-1163</name>
    <dbReference type="NCBI Taxonomy" id="379360"/>
    <lineage>
        <taxon>Bacteria</taxon>
        <taxon>Bacillati</taxon>
        <taxon>Bacillota</taxon>
        <taxon>Bacilli</taxon>
        <taxon>Lactobacillales</taxon>
        <taxon>Lactobacillaceae</taxon>
        <taxon>Oenococcus</taxon>
    </lineage>
</organism>
<evidence type="ECO:0000256" key="1">
    <source>
        <dbReference type="ARBA" id="ARBA00001933"/>
    </source>
</evidence>
<evidence type="ECO:0000256" key="6">
    <source>
        <dbReference type="RuleBase" id="RU000481"/>
    </source>
</evidence>
<evidence type="ECO:0000259" key="7">
    <source>
        <dbReference type="Pfam" id="PF00155"/>
    </source>
</evidence>
<comment type="cofactor">
    <cofactor evidence="1 6">
        <name>pyridoxal 5'-phosphate</name>
        <dbReference type="ChEBI" id="CHEBI:597326"/>
    </cofactor>
</comment>
<keyword evidence="3 6" id="KW-0032">Aminotransferase</keyword>
<sequence length="418" mass="45821">MLFCLENLRRRGKKMPEVKKNLDKKTNSFVQGAKPSQILSLNKEFKKIDNIVLLTVGEPDFNTPEHIKKAAIADIQANDSHYGPSSGTPELLQSVADFLKNHYHLNYDPATEIVNTLGVTEGICDTMKTILNPGDELIVPEPTFPVYAAAASAFGGKIVPVSTEESGFILTAEKLKQVLLAHPQAKAIVLTTPGNPTGVAYNEKQIQALVNVLKNHDIFVISDEIYSELTYDRPHSSFAAALPGQTILFNGVSKSHAMTGYRLGIIAGPQAIISQIAVIHQLITTALPDVVMAAATEAFSAGENDAAAMRVEYKKRRDYLIDAFTKLDISFAYPDGAFYFFFKIPDYLEQDGFKLARQIAKEAKVGLTPGVAFGQAGCLRLSYAASLDRIKIAVNRLSEFFSKQKQAQAKIYEKSTTK</sequence>
<dbReference type="EMBL" id="AAUV01000061">
    <property type="protein sequence ID" value="EAV38763.1"/>
    <property type="molecule type" value="Genomic_DNA"/>
</dbReference>
<comment type="caution">
    <text evidence="8">The sequence shown here is derived from an EMBL/GenBank/DDBJ whole genome shotgun (WGS) entry which is preliminary data.</text>
</comment>
<evidence type="ECO:0000256" key="3">
    <source>
        <dbReference type="ARBA" id="ARBA00022576"/>
    </source>
</evidence>
<protein>
    <recommendedName>
        <fullName evidence="6">Aminotransferase</fullName>
        <ecNumber evidence="6">2.6.1.-</ecNumber>
    </recommendedName>
</protein>
<name>A0NL92_OENOE</name>
<dbReference type="PROSITE" id="PS00105">
    <property type="entry name" value="AA_TRANSFER_CLASS_1"/>
    <property type="match status" value="1"/>
</dbReference>
<dbReference type="Gene3D" id="3.90.1150.10">
    <property type="entry name" value="Aspartate Aminotransferase, domain 1"/>
    <property type="match status" value="1"/>
</dbReference>
<dbReference type="GO" id="GO:0030170">
    <property type="term" value="F:pyridoxal phosphate binding"/>
    <property type="evidence" value="ECO:0007669"/>
    <property type="project" value="InterPro"/>
</dbReference>